<organism evidence="2 3">
    <name type="scientific">Hibiscus sabdariffa</name>
    <name type="common">roselle</name>
    <dbReference type="NCBI Taxonomy" id="183260"/>
    <lineage>
        <taxon>Eukaryota</taxon>
        <taxon>Viridiplantae</taxon>
        <taxon>Streptophyta</taxon>
        <taxon>Embryophyta</taxon>
        <taxon>Tracheophyta</taxon>
        <taxon>Spermatophyta</taxon>
        <taxon>Magnoliopsida</taxon>
        <taxon>eudicotyledons</taxon>
        <taxon>Gunneridae</taxon>
        <taxon>Pentapetalae</taxon>
        <taxon>rosids</taxon>
        <taxon>malvids</taxon>
        <taxon>Malvales</taxon>
        <taxon>Malvaceae</taxon>
        <taxon>Malvoideae</taxon>
        <taxon>Hibiscus</taxon>
    </lineage>
</organism>
<reference evidence="2 3" key="1">
    <citation type="journal article" date="2024" name="G3 (Bethesda)">
        <title>Genome assembly of Hibiscus sabdariffa L. provides insights into metabolisms of medicinal natural products.</title>
        <authorList>
            <person name="Kim T."/>
        </authorList>
    </citation>
    <scope>NUCLEOTIDE SEQUENCE [LARGE SCALE GENOMIC DNA]</scope>
    <source>
        <strain evidence="2">TK-2024</strain>
        <tissue evidence="2">Old leaves</tissue>
    </source>
</reference>
<sequence>MVAVETPPATTLVSCLALVIATQVEATAPSKKKIRSRDKGMEARVCVDICSRKCKVKAQKVGEDTWLAMVCPYKDVVEFLKMDVLVVFTPSLSAGVSVGGVALKANAHLLLGVRLSCRGFFVTRLLAIFLVAGYTNNGYEVEDARGG</sequence>
<evidence type="ECO:0008006" key="4">
    <source>
        <dbReference type="Google" id="ProtNLM"/>
    </source>
</evidence>
<accession>A0ABR2R453</accession>
<proteinExistence type="predicted"/>
<gene>
    <name evidence="2" type="ORF">V6N11_074456</name>
</gene>
<feature type="chain" id="PRO_5046971807" description="Secreted protein" evidence="1">
    <location>
        <begin position="27"/>
        <end position="147"/>
    </location>
</feature>
<evidence type="ECO:0000313" key="3">
    <source>
        <dbReference type="Proteomes" id="UP001396334"/>
    </source>
</evidence>
<protein>
    <recommendedName>
        <fullName evidence="4">Secreted protein</fullName>
    </recommendedName>
</protein>
<keyword evidence="1" id="KW-0732">Signal</keyword>
<comment type="caution">
    <text evidence="2">The sequence shown here is derived from an EMBL/GenBank/DDBJ whole genome shotgun (WGS) entry which is preliminary data.</text>
</comment>
<feature type="signal peptide" evidence="1">
    <location>
        <begin position="1"/>
        <end position="26"/>
    </location>
</feature>
<evidence type="ECO:0000256" key="1">
    <source>
        <dbReference type="SAM" id="SignalP"/>
    </source>
</evidence>
<dbReference type="EMBL" id="JBBPBN010000026">
    <property type="protein sequence ID" value="KAK9007536.1"/>
    <property type="molecule type" value="Genomic_DNA"/>
</dbReference>
<keyword evidence="3" id="KW-1185">Reference proteome</keyword>
<dbReference type="Proteomes" id="UP001396334">
    <property type="component" value="Unassembled WGS sequence"/>
</dbReference>
<name>A0ABR2R453_9ROSI</name>
<evidence type="ECO:0000313" key="2">
    <source>
        <dbReference type="EMBL" id="KAK9007536.1"/>
    </source>
</evidence>